<dbReference type="InterPro" id="IPR025827">
    <property type="entry name" value="Zn_ribbon_recom_dom"/>
</dbReference>
<dbReference type="EMBL" id="VUMI01000017">
    <property type="protein sequence ID" value="MSS88989.1"/>
    <property type="molecule type" value="Genomic_DNA"/>
</dbReference>
<accession>A0A6N7W150</accession>
<evidence type="ECO:0000313" key="3">
    <source>
        <dbReference type="EMBL" id="MSS88989.1"/>
    </source>
</evidence>
<comment type="caution">
    <text evidence="3">The sequence shown here is derived from an EMBL/GenBank/DDBJ whole genome shotgun (WGS) entry which is preliminary data.</text>
</comment>
<dbReference type="Pfam" id="PF00239">
    <property type="entry name" value="Resolvase"/>
    <property type="match status" value="1"/>
</dbReference>
<dbReference type="PANTHER" id="PTHR30461:SF23">
    <property type="entry name" value="DNA RECOMBINASE-RELATED"/>
    <property type="match status" value="1"/>
</dbReference>
<dbReference type="Pfam" id="PF13408">
    <property type="entry name" value="Zn_ribbon_recom"/>
    <property type="match status" value="1"/>
</dbReference>
<dbReference type="InterPro" id="IPR036162">
    <property type="entry name" value="Resolvase-like_N_sf"/>
</dbReference>
<evidence type="ECO:0000259" key="2">
    <source>
        <dbReference type="PROSITE" id="PS51737"/>
    </source>
</evidence>
<dbReference type="Pfam" id="PF07508">
    <property type="entry name" value="Recombinase"/>
    <property type="match status" value="1"/>
</dbReference>
<dbReference type="SUPFAM" id="SSF53041">
    <property type="entry name" value="Resolvase-like"/>
    <property type="match status" value="1"/>
</dbReference>
<dbReference type="SMART" id="SM00857">
    <property type="entry name" value="Resolvase"/>
    <property type="match status" value="1"/>
</dbReference>
<dbReference type="GO" id="GO:0000150">
    <property type="term" value="F:DNA strand exchange activity"/>
    <property type="evidence" value="ECO:0007669"/>
    <property type="project" value="InterPro"/>
</dbReference>
<evidence type="ECO:0000259" key="1">
    <source>
        <dbReference type="PROSITE" id="PS51736"/>
    </source>
</evidence>
<dbReference type="GO" id="GO:0003677">
    <property type="term" value="F:DNA binding"/>
    <property type="evidence" value="ECO:0007669"/>
    <property type="project" value="InterPro"/>
</dbReference>
<dbReference type="RefSeq" id="WP_154464764.1">
    <property type="nucleotide sequence ID" value="NZ_VUMI01000017.1"/>
</dbReference>
<evidence type="ECO:0000313" key="4">
    <source>
        <dbReference type="Proteomes" id="UP000436047"/>
    </source>
</evidence>
<protein>
    <submittedName>
        <fullName evidence="3">Recombinase</fullName>
    </submittedName>
</protein>
<dbReference type="Gene3D" id="3.40.50.1390">
    <property type="entry name" value="Resolvase, N-terminal catalytic domain"/>
    <property type="match status" value="1"/>
</dbReference>
<name>A0A6N7W150_9FIRM</name>
<dbReference type="PANTHER" id="PTHR30461">
    <property type="entry name" value="DNA-INVERTASE FROM LAMBDOID PROPHAGE"/>
    <property type="match status" value="1"/>
</dbReference>
<reference evidence="3 4" key="1">
    <citation type="submission" date="2019-08" db="EMBL/GenBank/DDBJ databases">
        <title>In-depth cultivation of the pig gut microbiome towards novel bacterial diversity and tailored functional studies.</title>
        <authorList>
            <person name="Wylensek D."/>
            <person name="Hitch T.C.A."/>
            <person name="Clavel T."/>
        </authorList>
    </citation>
    <scope>NUCLEOTIDE SEQUENCE [LARGE SCALE GENOMIC DNA]</scope>
    <source>
        <strain evidence="3 4">WCA-389-WT-23B</strain>
    </source>
</reference>
<sequence length="552" mass="63391">MKKITGEAVYNADLYLRLSDDDGDKMESNSIKNQREFITEFLKSMPEIRIHAERKDDGFSGVDFFRPGIQEVLQDVRSGVVNCVVVKDLSRLGRNYIETGKVLQEFADHDVRFIAINDGYDTANLQGQASTILLPIKNLMNDSYSRDISVKIRSHLEVKKRKGEFVGAFAAYGYLKSPDNKNKLIIDDYAAAVVRDIFRWKLDGMSQQGIADRLNADGVLCPAEYKRSLGMKYVSGFKRNPRSQWSAVAVGRILKNPLYIGVMVQGKTGRPNYKIKKLLDKPQEEWISVTDTHEPIISEVDFKTVNGLLQADTRIATQHKTVYPFAGLLFCADCKQNMIRKTVPANGKKYFYYTCSTNRADRRMCSTHSISEALLINSVRDSIHAYLETVLSIEKTLQFIATLPAEDMQAKKIDRQLDKLKADYEQTMQFKMSAYENFVDHLLSEAEFKQYQRVYTEKCEAIAAAITRRQQELDAINKAGTAQNEWITHFKSFRNVDVMERKSLVKIIERIYVHEGNRIEVIFKHQNEYRATILYIEQHMKNRDALNKKEAV</sequence>
<dbReference type="PROSITE" id="PS51737">
    <property type="entry name" value="RECOMBINASE_DNA_BIND"/>
    <property type="match status" value="1"/>
</dbReference>
<dbReference type="InterPro" id="IPR050639">
    <property type="entry name" value="SSR_resolvase"/>
</dbReference>
<dbReference type="Proteomes" id="UP000436047">
    <property type="component" value="Unassembled WGS sequence"/>
</dbReference>
<dbReference type="PROSITE" id="PS51736">
    <property type="entry name" value="RECOMBINASES_3"/>
    <property type="match status" value="1"/>
</dbReference>
<feature type="domain" description="Recombinase" evidence="2">
    <location>
        <begin position="171"/>
        <end position="315"/>
    </location>
</feature>
<proteinExistence type="predicted"/>
<keyword evidence="4" id="KW-1185">Reference proteome</keyword>
<gene>
    <name evidence="3" type="ORF">FYJ45_11975</name>
</gene>
<dbReference type="InterPro" id="IPR006119">
    <property type="entry name" value="Resolv_N"/>
</dbReference>
<dbReference type="InterPro" id="IPR038109">
    <property type="entry name" value="DNA_bind_recomb_sf"/>
</dbReference>
<dbReference type="AlphaFoldDB" id="A0A6N7W150"/>
<dbReference type="GeneID" id="86053770"/>
<dbReference type="InterPro" id="IPR011109">
    <property type="entry name" value="DNA_bind_recombinase_dom"/>
</dbReference>
<feature type="domain" description="Resolvase/invertase-type recombinase catalytic" evidence="1">
    <location>
        <begin position="11"/>
        <end position="163"/>
    </location>
</feature>
<dbReference type="Gene3D" id="3.90.1750.20">
    <property type="entry name" value="Putative Large Serine Recombinase, Chain B, Domain 2"/>
    <property type="match status" value="1"/>
</dbReference>
<organism evidence="3 4">
    <name type="scientific">Eisenbergiella porci</name>
    <dbReference type="NCBI Taxonomy" id="2652274"/>
    <lineage>
        <taxon>Bacteria</taxon>
        <taxon>Bacillati</taxon>
        <taxon>Bacillota</taxon>
        <taxon>Clostridia</taxon>
        <taxon>Lachnospirales</taxon>
        <taxon>Lachnospiraceae</taxon>
        <taxon>Eisenbergiella</taxon>
    </lineage>
</organism>